<proteinExistence type="inferred from homology"/>
<keyword evidence="5" id="KW-0190">Covalent protein-DNA linkage</keyword>
<gene>
    <name evidence="9" type="ORF">NQ502_02635</name>
</gene>
<reference evidence="9" key="1">
    <citation type="journal article" date="2022" name="Cell">
        <title>Design, construction, and in vivo augmentation of a complex gut microbiome.</title>
        <authorList>
            <person name="Cheng A.G."/>
            <person name="Ho P.Y."/>
            <person name="Aranda-Diaz A."/>
            <person name="Jain S."/>
            <person name="Yu F.B."/>
            <person name="Meng X."/>
            <person name="Wang M."/>
            <person name="Iakiviak M."/>
            <person name="Nagashima K."/>
            <person name="Zhao A."/>
            <person name="Murugkar P."/>
            <person name="Patil A."/>
            <person name="Atabakhsh K."/>
            <person name="Weakley A."/>
            <person name="Yan J."/>
            <person name="Brumbaugh A.R."/>
            <person name="Higginbottom S."/>
            <person name="Dimas A."/>
            <person name="Shiver A.L."/>
            <person name="Deutschbauer A."/>
            <person name="Neff N."/>
            <person name="Sonnenburg J.L."/>
            <person name="Huang K.C."/>
            <person name="Fischbach M.A."/>
        </authorList>
    </citation>
    <scope>NUCLEOTIDE SEQUENCE</scope>
    <source>
        <strain evidence="9">DSM 19829</strain>
    </source>
</reference>
<dbReference type="PANTHER" id="PTHR13604">
    <property type="entry name" value="DC12-RELATED"/>
    <property type="match status" value="1"/>
</dbReference>
<dbReference type="Proteomes" id="UP001060164">
    <property type="component" value="Chromosome"/>
</dbReference>
<evidence type="ECO:0000256" key="3">
    <source>
        <dbReference type="ARBA" id="ARBA00022763"/>
    </source>
</evidence>
<evidence type="ECO:0000256" key="7">
    <source>
        <dbReference type="ARBA" id="ARBA00023239"/>
    </source>
</evidence>
<evidence type="ECO:0000256" key="2">
    <source>
        <dbReference type="ARBA" id="ARBA00022670"/>
    </source>
</evidence>
<keyword evidence="7" id="KW-0456">Lyase</keyword>
<evidence type="ECO:0000256" key="8">
    <source>
        <dbReference type="RuleBase" id="RU364100"/>
    </source>
</evidence>
<evidence type="ECO:0000256" key="1">
    <source>
        <dbReference type="ARBA" id="ARBA00008136"/>
    </source>
</evidence>
<dbReference type="EC" id="3.4.-.-" evidence="8"/>
<dbReference type="EMBL" id="CP102290">
    <property type="protein sequence ID" value="UWP59975.1"/>
    <property type="molecule type" value="Genomic_DNA"/>
</dbReference>
<evidence type="ECO:0000313" key="10">
    <source>
        <dbReference type="Proteomes" id="UP001060164"/>
    </source>
</evidence>
<evidence type="ECO:0000256" key="6">
    <source>
        <dbReference type="ARBA" id="ARBA00023125"/>
    </source>
</evidence>
<dbReference type="PANTHER" id="PTHR13604:SF0">
    <property type="entry name" value="ABASIC SITE PROCESSING PROTEIN HMCES"/>
    <property type="match status" value="1"/>
</dbReference>
<name>A0ABY5VJA2_9FIRM</name>
<accession>A0ABY5VJA2</accession>
<dbReference type="RefSeq" id="WP_028529184.1">
    <property type="nucleotide sequence ID" value="NZ_CABLBR010000020.1"/>
</dbReference>
<keyword evidence="4 8" id="KW-0378">Hydrolase</keyword>
<dbReference type="InterPro" id="IPR003738">
    <property type="entry name" value="SRAP"/>
</dbReference>
<sequence length="195" mass="22784">MCGRYYVDDDTAREIEKIVQHVEAGLIKEAVRGEVRPSAAAPVIYIKDRLLTAGSMRWGFPRYQKSGLLINARAETVTERPTFRESVLHRRCVIPAKHYYEWNAEREKVSFSREDSPILYMAGIYKMVQGQEKFVVITTQANDSVRPVHDRMPLILDTDELERWVRDDQAVDFILSKTPVRLEHQQEYRQMTLKI</sequence>
<evidence type="ECO:0000256" key="5">
    <source>
        <dbReference type="ARBA" id="ARBA00023124"/>
    </source>
</evidence>
<keyword evidence="3" id="KW-0227">DNA damage</keyword>
<dbReference type="Gene3D" id="3.90.1680.10">
    <property type="entry name" value="SOS response associated peptidase-like"/>
    <property type="match status" value="1"/>
</dbReference>
<evidence type="ECO:0000256" key="4">
    <source>
        <dbReference type="ARBA" id="ARBA00022801"/>
    </source>
</evidence>
<dbReference type="Pfam" id="PF02586">
    <property type="entry name" value="SRAP"/>
    <property type="match status" value="1"/>
</dbReference>
<dbReference type="SUPFAM" id="SSF143081">
    <property type="entry name" value="BB1717-like"/>
    <property type="match status" value="1"/>
</dbReference>
<organism evidence="9 10">
    <name type="scientific">Ruminococcus gauvreauii</name>
    <dbReference type="NCBI Taxonomy" id="438033"/>
    <lineage>
        <taxon>Bacteria</taxon>
        <taxon>Bacillati</taxon>
        <taxon>Bacillota</taxon>
        <taxon>Clostridia</taxon>
        <taxon>Eubacteriales</taxon>
        <taxon>Oscillospiraceae</taxon>
        <taxon>Ruminococcus</taxon>
    </lineage>
</organism>
<comment type="similarity">
    <text evidence="1 8">Belongs to the SOS response-associated peptidase family.</text>
</comment>
<evidence type="ECO:0000313" key="9">
    <source>
        <dbReference type="EMBL" id="UWP59975.1"/>
    </source>
</evidence>
<keyword evidence="2 8" id="KW-0645">Protease</keyword>
<keyword evidence="6" id="KW-0238">DNA-binding</keyword>
<keyword evidence="10" id="KW-1185">Reference proteome</keyword>
<dbReference type="InterPro" id="IPR036590">
    <property type="entry name" value="SRAP-like"/>
</dbReference>
<protein>
    <recommendedName>
        <fullName evidence="8">Abasic site processing protein</fullName>
        <ecNumber evidence="8">3.4.-.-</ecNumber>
    </recommendedName>
</protein>